<dbReference type="PROSITE" id="PS50217">
    <property type="entry name" value="BZIP"/>
    <property type="match status" value="1"/>
</dbReference>
<evidence type="ECO:0000256" key="1">
    <source>
        <dbReference type="ARBA" id="ARBA00004123"/>
    </source>
</evidence>
<dbReference type="Proteomes" id="UP000076761">
    <property type="component" value="Unassembled WGS sequence"/>
</dbReference>
<keyword evidence="4" id="KW-0238">DNA-binding</keyword>
<keyword evidence="3" id="KW-0805">Transcription regulation</keyword>
<comment type="subcellular location">
    <subcellularLocation>
        <location evidence="1">Nucleus</location>
    </subcellularLocation>
</comment>
<keyword evidence="5" id="KW-0804">Transcription</keyword>
<reference evidence="10 11" key="1">
    <citation type="journal article" date="2016" name="Mol. Biol. Evol.">
        <title>Comparative Genomics of Early-Diverging Mushroom-Forming Fungi Provides Insights into the Origins of Lignocellulose Decay Capabilities.</title>
        <authorList>
            <person name="Nagy L.G."/>
            <person name="Riley R."/>
            <person name="Tritt A."/>
            <person name="Adam C."/>
            <person name="Daum C."/>
            <person name="Floudas D."/>
            <person name="Sun H."/>
            <person name="Yadav J.S."/>
            <person name="Pangilinan J."/>
            <person name="Larsson K.H."/>
            <person name="Matsuura K."/>
            <person name="Barry K."/>
            <person name="Labutti K."/>
            <person name="Kuo R."/>
            <person name="Ohm R.A."/>
            <person name="Bhattacharya S.S."/>
            <person name="Shirouzu T."/>
            <person name="Yoshinaga Y."/>
            <person name="Martin F.M."/>
            <person name="Grigoriev I.V."/>
            <person name="Hibbett D.S."/>
        </authorList>
    </citation>
    <scope>NUCLEOTIDE SEQUENCE [LARGE SCALE GENOMIC DNA]</scope>
    <source>
        <strain evidence="10 11">HHB14362 ss-1</strain>
    </source>
</reference>
<dbReference type="InterPro" id="IPR046347">
    <property type="entry name" value="bZIP_sf"/>
</dbReference>
<feature type="compositionally biased region" description="Basic and acidic residues" evidence="8">
    <location>
        <begin position="29"/>
        <end position="50"/>
    </location>
</feature>
<evidence type="ECO:0000256" key="7">
    <source>
        <dbReference type="ARBA" id="ARBA00023242"/>
    </source>
</evidence>
<feature type="domain" description="BZIP" evidence="9">
    <location>
        <begin position="46"/>
        <end position="92"/>
    </location>
</feature>
<sequence>MDNSFIDPISLSLPSPSDSTSTVPSVPDSHAEGPSRKRQRSDGTSEERREARMHRNRIAAQNSRDKRKAQFTFLERRVAELEEENRQLRASLGVQGIATMQGNVMTDQEKKKARDRENEELKERIKTLEKGWETVIKALASQGLSTGLPFTPSTPASKPETSTSTLPVIVPSSPVYPISPALSNTSALPSPGPLYADGSDFTRHSARVATIDPTSMSLQRQVSVLETTAQTLPTNTTTTSVIDESAMDNLFREILVDPPTSAFSPDVSPALVEYQVPSYPSTSPVTTAAQITQSPVVNVEDWEREQEMQRLLDLLPSVQGEGPTDSAEFISSLDFDIDGWDMDSVLVQSSVSSQLGVF</sequence>
<gene>
    <name evidence="10" type="ORF">NEOLEDRAFT_1154163</name>
</gene>
<name>A0A165V428_9AGAM</name>
<feature type="region of interest" description="Disordered" evidence="8">
    <location>
        <begin position="144"/>
        <end position="165"/>
    </location>
</feature>
<comment type="similarity">
    <text evidence="2">Belongs to the bZIP family.</text>
</comment>
<dbReference type="Pfam" id="PF00170">
    <property type="entry name" value="bZIP_1"/>
    <property type="match status" value="1"/>
</dbReference>
<dbReference type="GO" id="GO:0003677">
    <property type="term" value="F:DNA binding"/>
    <property type="evidence" value="ECO:0007669"/>
    <property type="project" value="UniProtKB-KW"/>
</dbReference>
<dbReference type="STRING" id="1314782.A0A165V428"/>
<evidence type="ECO:0000313" key="11">
    <source>
        <dbReference type="Proteomes" id="UP000076761"/>
    </source>
</evidence>
<dbReference type="PANTHER" id="PTHR46714">
    <property type="entry name" value="TRANSCRIPTIONAL ACTIVATOR HAC1"/>
    <property type="match status" value="1"/>
</dbReference>
<evidence type="ECO:0000256" key="4">
    <source>
        <dbReference type="ARBA" id="ARBA00023125"/>
    </source>
</evidence>
<dbReference type="Gene3D" id="1.20.5.170">
    <property type="match status" value="1"/>
</dbReference>
<keyword evidence="11" id="KW-1185">Reference proteome</keyword>
<evidence type="ECO:0000256" key="5">
    <source>
        <dbReference type="ARBA" id="ARBA00023163"/>
    </source>
</evidence>
<feature type="compositionally biased region" description="Polar residues" evidence="8">
    <location>
        <begin position="151"/>
        <end position="165"/>
    </location>
</feature>
<dbReference type="AlphaFoldDB" id="A0A165V428"/>
<dbReference type="GO" id="GO:0005634">
    <property type="term" value="C:nucleus"/>
    <property type="evidence" value="ECO:0007669"/>
    <property type="project" value="UniProtKB-SubCell"/>
</dbReference>
<feature type="region of interest" description="Disordered" evidence="8">
    <location>
        <begin position="1"/>
        <end position="66"/>
    </location>
</feature>
<dbReference type="InParanoid" id="A0A165V428"/>
<dbReference type="GO" id="GO:0045944">
    <property type="term" value="P:positive regulation of transcription by RNA polymerase II"/>
    <property type="evidence" value="ECO:0007669"/>
    <property type="project" value="InterPro"/>
</dbReference>
<evidence type="ECO:0000313" key="10">
    <source>
        <dbReference type="EMBL" id="KZT29127.1"/>
    </source>
</evidence>
<evidence type="ECO:0000256" key="6">
    <source>
        <dbReference type="ARBA" id="ARBA00023230"/>
    </source>
</evidence>
<dbReference type="GO" id="GO:0006986">
    <property type="term" value="P:response to unfolded protein"/>
    <property type="evidence" value="ECO:0007669"/>
    <property type="project" value="UniProtKB-KW"/>
</dbReference>
<dbReference type="CDD" id="cd14812">
    <property type="entry name" value="bZIP_u3"/>
    <property type="match status" value="1"/>
</dbReference>
<protein>
    <recommendedName>
        <fullName evidence="9">BZIP domain-containing protein</fullName>
    </recommendedName>
</protein>
<dbReference type="InterPro" id="IPR044280">
    <property type="entry name" value="Hac1/HY5"/>
</dbReference>
<evidence type="ECO:0000256" key="8">
    <source>
        <dbReference type="SAM" id="MobiDB-lite"/>
    </source>
</evidence>
<dbReference type="OrthoDB" id="295274at2759"/>
<keyword evidence="6" id="KW-0834">Unfolded protein response</keyword>
<dbReference type="SMART" id="SM00338">
    <property type="entry name" value="BRLZ"/>
    <property type="match status" value="1"/>
</dbReference>
<feature type="compositionally biased region" description="Low complexity" evidence="8">
    <location>
        <begin position="1"/>
        <end position="28"/>
    </location>
</feature>
<dbReference type="PROSITE" id="PS00036">
    <property type="entry name" value="BZIP_BASIC"/>
    <property type="match status" value="1"/>
</dbReference>
<proteinExistence type="inferred from homology"/>
<dbReference type="GO" id="GO:0000981">
    <property type="term" value="F:DNA-binding transcription factor activity, RNA polymerase II-specific"/>
    <property type="evidence" value="ECO:0007669"/>
    <property type="project" value="InterPro"/>
</dbReference>
<evidence type="ECO:0000259" key="9">
    <source>
        <dbReference type="PROSITE" id="PS50217"/>
    </source>
</evidence>
<evidence type="ECO:0000256" key="3">
    <source>
        <dbReference type="ARBA" id="ARBA00023015"/>
    </source>
</evidence>
<evidence type="ECO:0000256" key="2">
    <source>
        <dbReference type="ARBA" id="ARBA00007163"/>
    </source>
</evidence>
<accession>A0A165V428</accession>
<keyword evidence="7" id="KW-0539">Nucleus</keyword>
<organism evidence="10 11">
    <name type="scientific">Neolentinus lepideus HHB14362 ss-1</name>
    <dbReference type="NCBI Taxonomy" id="1314782"/>
    <lineage>
        <taxon>Eukaryota</taxon>
        <taxon>Fungi</taxon>
        <taxon>Dikarya</taxon>
        <taxon>Basidiomycota</taxon>
        <taxon>Agaricomycotina</taxon>
        <taxon>Agaricomycetes</taxon>
        <taxon>Gloeophyllales</taxon>
        <taxon>Gloeophyllaceae</taxon>
        <taxon>Neolentinus</taxon>
    </lineage>
</organism>
<dbReference type="SUPFAM" id="SSF57959">
    <property type="entry name" value="Leucine zipper domain"/>
    <property type="match status" value="1"/>
</dbReference>
<dbReference type="PANTHER" id="PTHR46714:SF6">
    <property type="entry name" value="TRANSCRIPTIONAL ACTIVATOR HAC1"/>
    <property type="match status" value="1"/>
</dbReference>
<dbReference type="EMBL" id="KV425555">
    <property type="protein sequence ID" value="KZT29127.1"/>
    <property type="molecule type" value="Genomic_DNA"/>
</dbReference>
<dbReference type="InterPro" id="IPR004827">
    <property type="entry name" value="bZIP"/>
</dbReference>